<dbReference type="FunFam" id="3.90.1640.30:FF:000001">
    <property type="entry name" value="Single-stranded-DNA-specific exonuclease RecJ"/>
    <property type="match status" value="1"/>
</dbReference>
<keyword evidence="11" id="KW-1185">Reference proteome</keyword>
<dbReference type="EMBL" id="PIPW01000001">
    <property type="protein sequence ID" value="RUO54967.1"/>
    <property type="molecule type" value="Genomic_DNA"/>
</dbReference>
<dbReference type="GO" id="GO:0006281">
    <property type="term" value="P:DNA repair"/>
    <property type="evidence" value="ECO:0007669"/>
    <property type="project" value="InterPro"/>
</dbReference>
<evidence type="ECO:0000256" key="1">
    <source>
        <dbReference type="ARBA" id="ARBA00005915"/>
    </source>
</evidence>
<dbReference type="Pfam" id="PF02272">
    <property type="entry name" value="DHHA1"/>
    <property type="match status" value="1"/>
</dbReference>
<dbReference type="InterPro" id="IPR004610">
    <property type="entry name" value="RecJ"/>
</dbReference>
<evidence type="ECO:0000313" key="11">
    <source>
        <dbReference type="Proteomes" id="UP000287198"/>
    </source>
</evidence>
<evidence type="ECO:0000256" key="4">
    <source>
        <dbReference type="ARBA" id="ARBA00022801"/>
    </source>
</evidence>
<dbReference type="Gene3D" id="3.10.310.30">
    <property type="match status" value="1"/>
</dbReference>
<feature type="domain" description="RecJ OB" evidence="9">
    <location>
        <begin position="444"/>
        <end position="547"/>
    </location>
</feature>
<name>A0A432Y1Z6_9GAMM</name>
<dbReference type="RefSeq" id="WP_126762807.1">
    <property type="nucleotide sequence ID" value="NZ_JBHLTZ010000004.1"/>
</dbReference>
<evidence type="ECO:0000256" key="5">
    <source>
        <dbReference type="ARBA" id="ARBA00022839"/>
    </source>
</evidence>
<keyword evidence="5 10" id="KW-0269">Exonuclease</keyword>
<feature type="domain" description="DDH" evidence="7">
    <location>
        <begin position="53"/>
        <end position="208"/>
    </location>
</feature>
<evidence type="ECO:0000256" key="2">
    <source>
        <dbReference type="ARBA" id="ARBA00019841"/>
    </source>
</evidence>
<dbReference type="InterPro" id="IPR001667">
    <property type="entry name" value="DDH_dom"/>
</dbReference>
<dbReference type="NCBIfam" id="TIGR00644">
    <property type="entry name" value="recJ"/>
    <property type="match status" value="1"/>
</dbReference>
<comment type="caution">
    <text evidence="10">The sequence shown here is derived from an EMBL/GenBank/DDBJ whole genome shotgun (WGS) entry which is preliminary data.</text>
</comment>
<gene>
    <name evidence="10" type="primary">recJ</name>
    <name evidence="10" type="ORF">CWI69_02685</name>
</gene>
<organism evidence="10 11">
    <name type="scientific">Pseudidiomarina halophila</name>
    <dbReference type="NCBI Taxonomy" id="1449799"/>
    <lineage>
        <taxon>Bacteria</taxon>
        <taxon>Pseudomonadati</taxon>
        <taxon>Pseudomonadota</taxon>
        <taxon>Gammaproteobacteria</taxon>
        <taxon>Alteromonadales</taxon>
        <taxon>Idiomarinaceae</taxon>
        <taxon>Pseudidiomarina</taxon>
    </lineage>
</organism>
<protein>
    <recommendedName>
        <fullName evidence="2">Single-stranded-DNA-specific exonuclease RecJ</fullName>
    </recommendedName>
</protein>
<keyword evidence="4" id="KW-0378">Hydrolase</keyword>
<dbReference type="GO" id="GO:0006310">
    <property type="term" value="P:DNA recombination"/>
    <property type="evidence" value="ECO:0007669"/>
    <property type="project" value="InterPro"/>
</dbReference>
<evidence type="ECO:0000259" key="8">
    <source>
        <dbReference type="Pfam" id="PF02272"/>
    </source>
</evidence>
<dbReference type="AlphaFoldDB" id="A0A432Y1Z6"/>
<proteinExistence type="inferred from homology"/>
<dbReference type="Proteomes" id="UP000287198">
    <property type="component" value="Unassembled WGS sequence"/>
</dbReference>
<dbReference type="OrthoDB" id="9809852at2"/>
<feature type="domain" description="DHHA1" evidence="8">
    <location>
        <begin position="333"/>
        <end position="429"/>
    </location>
</feature>
<dbReference type="Gene3D" id="3.90.1640.30">
    <property type="match status" value="1"/>
</dbReference>
<comment type="similarity">
    <text evidence="1">Belongs to the RecJ family.</text>
</comment>
<evidence type="ECO:0000259" key="9">
    <source>
        <dbReference type="Pfam" id="PF17768"/>
    </source>
</evidence>
<sequence length="552" mass="60294">MPLILRQILARRGVSDATQLDLRVQHLPHFQQLRDCEKAAARILDAIIADQVICICGDFDADGATSTALMVSVLRAMGATKVNYCVPNRFTDGYGLSPNLVRAAQQQGAELLITVDSGISCHAGVAAANAAGLDVIVTDHHLAGAELPPAFAIVNPNQPACNFPSKSIAGVGVAFYLLLAVRAAARQRQHAAAQVNLADWLDLVALGTVADVVKLDGVNRILVQQGLQRIRSGHCRPGIQALLAVTQRDAARLQASDLGFALAPRINAAGRLDDMGLGIECLLSPNYDHAESLAQHLNELNGQRREIETEMRESAAAYVSQLQLDSSELPALLVLHQENWHQGVIGIVAGRVKEQFHRPTITFAEGDDGLLKGSARSIPGLHMRDLLERIHSLEPELISRFGGHAMAAGLSLPEENLERFKVMAEQVAQEWLNEHDLKRQIWSDGELDGSCFTVPFVEQLQGLGPWGQGFPEPSFDAVFELVQQRIVGQNHLKLVLRSADGVMIDAIAFNVDTQLWPDLAVRQVKIVYKLQLNHFRGRTNVQLLVEHLEPLR</sequence>
<feature type="coiled-coil region" evidence="6">
    <location>
        <begin position="290"/>
        <end position="317"/>
    </location>
</feature>
<dbReference type="InterPro" id="IPR041122">
    <property type="entry name" value="RecJ_OB"/>
</dbReference>
<dbReference type="InterPro" id="IPR051673">
    <property type="entry name" value="SSDNA_exonuclease_RecJ"/>
</dbReference>
<evidence type="ECO:0000256" key="6">
    <source>
        <dbReference type="SAM" id="Coils"/>
    </source>
</evidence>
<dbReference type="PANTHER" id="PTHR30255">
    <property type="entry name" value="SINGLE-STRANDED-DNA-SPECIFIC EXONUCLEASE RECJ"/>
    <property type="match status" value="1"/>
</dbReference>
<evidence type="ECO:0000313" key="10">
    <source>
        <dbReference type="EMBL" id="RUO54967.1"/>
    </source>
</evidence>
<dbReference type="InterPro" id="IPR003156">
    <property type="entry name" value="DHHA1_dom"/>
</dbReference>
<dbReference type="GO" id="GO:0003676">
    <property type="term" value="F:nucleic acid binding"/>
    <property type="evidence" value="ECO:0007669"/>
    <property type="project" value="InterPro"/>
</dbReference>
<evidence type="ECO:0000259" key="7">
    <source>
        <dbReference type="Pfam" id="PF01368"/>
    </source>
</evidence>
<dbReference type="Pfam" id="PF01368">
    <property type="entry name" value="DHH"/>
    <property type="match status" value="1"/>
</dbReference>
<dbReference type="SUPFAM" id="SSF64182">
    <property type="entry name" value="DHH phosphoesterases"/>
    <property type="match status" value="1"/>
</dbReference>
<dbReference type="GO" id="GO:0008409">
    <property type="term" value="F:5'-3' exonuclease activity"/>
    <property type="evidence" value="ECO:0007669"/>
    <property type="project" value="InterPro"/>
</dbReference>
<reference evidence="11" key="1">
    <citation type="journal article" date="2018" name="Front. Microbiol.">
        <title>Genome-Based Analysis Reveals the Taxonomy and Diversity of the Family Idiomarinaceae.</title>
        <authorList>
            <person name="Liu Y."/>
            <person name="Lai Q."/>
            <person name="Shao Z."/>
        </authorList>
    </citation>
    <scope>NUCLEOTIDE SEQUENCE [LARGE SCALE GENOMIC DNA]</scope>
    <source>
        <strain evidence="11">BH195</strain>
    </source>
</reference>
<accession>A0A432Y1Z6</accession>
<dbReference type="InterPro" id="IPR038763">
    <property type="entry name" value="DHH_sf"/>
</dbReference>
<keyword evidence="3" id="KW-0540">Nuclease</keyword>
<keyword evidence="6" id="KW-0175">Coiled coil</keyword>
<dbReference type="Pfam" id="PF17768">
    <property type="entry name" value="RecJ_OB"/>
    <property type="match status" value="1"/>
</dbReference>
<evidence type="ECO:0000256" key="3">
    <source>
        <dbReference type="ARBA" id="ARBA00022722"/>
    </source>
</evidence>
<dbReference type="PANTHER" id="PTHR30255:SF2">
    <property type="entry name" value="SINGLE-STRANDED-DNA-SPECIFIC EXONUCLEASE RECJ"/>
    <property type="match status" value="1"/>
</dbReference>